<dbReference type="Gene3D" id="3.40.50.2300">
    <property type="match status" value="1"/>
</dbReference>
<dbReference type="InterPro" id="IPR035965">
    <property type="entry name" value="PAS-like_dom_sf"/>
</dbReference>
<dbReference type="EMBL" id="JANFAV010000002">
    <property type="protein sequence ID" value="MCW6533920.1"/>
    <property type="molecule type" value="Genomic_DNA"/>
</dbReference>
<dbReference type="InterPro" id="IPR029016">
    <property type="entry name" value="GAF-like_dom_sf"/>
</dbReference>
<dbReference type="Pfam" id="PF13185">
    <property type="entry name" value="GAF_2"/>
    <property type="match status" value="1"/>
</dbReference>
<dbReference type="InterPro" id="IPR013656">
    <property type="entry name" value="PAS_4"/>
</dbReference>
<dbReference type="SMART" id="SM00388">
    <property type="entry name" value="HisKA"/>
    <property type="match status" value="1"/>
</dbReference>
<dbReference type="PROSITE" id="PS50109">
    <property type="entry name" value="HIS_KIN"/>
    <property type="match status" value="1"/>
</dbReference>
<evidence type="ECO:0000256" key="4">
    <source>
        <dbReference type="ARBA" id="ARBA00022679"/>
    </source>
</evidence>
<evidence type="ECO:0000259" key="9">
    <source>
        <dbReference type="PROSITE" id="PS50110"/>
    </source>
</evidence>
<reference evidence="11" key="1">
    <citation type="submission" date="2022-06" db="EMBL/GenBank/DDBJ databases">
        <title>Sphingomonas sp. nov. isolated from rhizosphere soil of tomato.</title>
        <authorList>
            <person name="Dong H."/>
            <person name="Gao R."/>
        </authorList>
    </citation>
    <scope>NUCLEOTIDE SEQUENCE</scope>
    <source>
        <strain evidence="11">MMSM24</strain>
    </source>
</reference>
<evidence type="ECO:0000256" key="6">
    <source>
        <dbReference type="PROSITE-ProRule" id="PRU00169"/>
    </source>
</evidence>
<keyword evidence="5" id="KW-0418">Kinase</keyword>
<dbReference type="InterPro" id="IPR000700">
    <property type="entry name" value="PAS-assoc_C"/>
</dbReference>
<dbReference type="GO" id="GO:0000155">
    <property type="term" value="F:phosphorelay sensor kinase activity"/>
    <property type="evidence" value="ECO:0007669"/>
    <property type="project" value="InterPro"/>
</dbReference>
<protein>
    <recommendedName>
        <fullName evidence="2">histidine kinase</fullName>
        <ecNumber evidence="2">2.7.13.3</ecNumber>
    </recommendedName>
</protein>
<dbReference type="PANTHER" id="PTHR43065">
    <property type="entry name" value="SENSOR HISTIDINE KINASE"/>
    <property type="match status" value="1"/>
</dbReference>
<dbReference type="InterPro" id="IPR001789">
    <property type="entry name" value="Sig_transdc_resp-reg_receiver"/>
</dbReference>
<keyword evidence="3 6" id="KW-0597">Phosphoprotein</keyword>
<dbReference type="RefSeq" id="WP_265267947.1">
    <property type="nucleotide sequence ID" value="NZ_JANFAV010000002.1"/>
</dbReference>
<dbReference type="Gene3D" id="3.30.565.10">
    <property type="entry name" value="Histidine kinase-like ATPase, C-terminal domain"/>
    <property type="match status" value="1"/>
</dbReference>
<dbReference type="EC" id="2.7.13.3" evidence="2"/>
<dbReference type="SUPFAM" id="SSF55785">
    <property type="entry name" value="PYP-like sensor domain (PAS domain)"/>
    <property type="match status" value="1"/>
</dbReference>
<dbReference type="AlphaFoldDB" id="A0AA41Z5I2"/>
<feature type="domain" description="Histidine kinase" evidence="8">
    <location>
        <begin position="505"/>
        <end position="726"/>
    </location>
</feature>
<dbReference type="InterPro" id="IPR036890">
    <property type="entry name" value="HATPase_C_sf"/>
</dbReference>
<keyword evidence="7" id="KW-0175">Coiled coil</keyword>
<keyword evidence="12" id="KW-1185">Reference proteome</keyword>
<dbReference type="Pfam" id="PF00512">
    <property type="entry name" value="HisKA"/>
    <property type="match status" value="1"/>
</dbReference>
<dbReference type="PANTHER" id="PTHR43065:SF49">
    <property type="entry name" value="HISTIDINE KINASE"/>
    <property type="match status" value="1"/>
</dbReference>
<dbReference type="InterPro" id="IPR003018">
    <property type="entry name" value="GAF"/>
</dbReference>
<dbReference type="SUPFAM" id="SSF52172">
    <property type="entry name" value="CheY-like"/>
    <property type="match status" value="2"/>
</dbReference>
<dbReference type="SMART" id="SM00387">
    <property type="entry name" value="HATPase_c"/>
    <property type="match status" value="1"/>
</dbReference>
<name>A0AA41Z5I2_9SPHN</name>
<evidence type="ECO:0000259" key="8">
    <source>
        <dbReference type="PROSITE" id="PS50109"/>
    </source>
</evidence>
<evidence type="ECO:0000256" key="2">
    <source>
        <dbReference type="ARBA" id="ARBA00012438"/>
    </source>
</evidence>
<dbReference type="PRINTS" id="PR00344">
    <property type="entry name" value="BCTRLSENSOR"/>
</dbReference>
<accession>A0AA41Z5I2</accession>
<dbReference type="Gene3D" id="3.30.450.40">
    <property type="match status" value="1"/>
</dbReference>
<evidence type="ECO:0000259" key="10">
    <source>
        <dbReference type="PROSITE" id="PS50113"/>
    </source>
</evidence>
<evidence type="ECO:0000313" key="12">
    <source>
        <dbReference type="Proteomes" id="UP001165565"/>
    </source>
</evidence>
<feature type="coiled-coil region" evidence="7">
    <location>
        <begin position="320"/>
        <end position="347"/>
    </location>
</feature>
<proteinExistence type="predicted"/>
<dbReference type="SUPFAM" id="SSF55874">
    <property type="entry name" value="ATPase domain of HSP90 chaperone/DNA topoisomerase II/histidine kinase"/>
    <property type="match status" value="1"/>
</dbReference>
<dbReference type="InterPro" id="IPR001610">
    <property type="entry name" value="PAC"/>
</dbReference>
<dbReference type="CDD" id="cd00082">
    <property type="entry name" value="HisKA"/>
    <property type="match status" value="1"/>
</dbReference>
<dbReference type="InterPro" id="IPR036097">
    <property type="entry name" value="HisK_dim/P_sf"/>
</dbReference>
<dbReference type="SMART" id="SM00065">
    <property type="entry name" value="GAF"/>
    <property type="match status" value="1"/>
</dbReference>
<evidence type="ECO:0000256" key="1">
    <source>
        <dbReference type="ARBA" id="ARBA00000085"/>
    </source>
</evidence>
<dbReference type="PROSITE" id="PS50113">
    <property type="entry name" value="PAC"/>
    <property type="match status" value="1"/>
</dbReference>
<dbReference type="InterPro" id="IPR003594">
    <property type="entry name" value="HATPase_dom"/>
</dbReference>
<evidence type="ECO:0000313" key="11">
    <source>
        <dbReference type="EMBL" id="MCW6533920.1"/>
    </source>
</evidence>
<dbReference type="Gene3D" id="1.10.287.130">
    <property type="match status" value="1"/>
</dbReference>
<dbReference type="CDD" id="cd00130">
    <property type="entry name" value="PAS"/>
    <property type="match status" value="1"/>
</dbReference>
<sequence length="870" mass="95508">MIAEPPVLIWAPVGRDGPVIQRLLGDARITSRACEGIDDLLRGLDEAAGAVIAQEGLLGADFARVDEWIKGQPSWSDFPFVLLSHRGGAIDRRMIALLGNVTVLERPVNQTTLISAVGSARRARMRQFQAGEHLAEQLRMRRALAEETRTLGILNQLGATLSAELDLERVVQAATDAGVALTGAEFGAFFYNLVDEKGESYTLYTLSGAPRSRFASFPMPRNTAVFAPTFSGEGIVRSGDITRDPRYGRNAPYLGMPEGHLPVRSYLAVPVVSRSGEVLGGLFLGHSEPDVFGESAEQLMAGVAGQAATSIDNVRLFIAEQRELEERRRAEAELQRQRDEFLTLANNISSLCWLAYGDGTIFWYNLRWYEFTGAREGDDFGWESAHDPLVLPEVRRRWRHALQTSERFEMIFPMRRHDGVYRHFLCRIVPIRDETGQVFRWCGMHADITEQRQVEAALEARVAERTIDLQRALTRLEEEAAERERVEEALRQSQKMEAIGQLTGGVAHDFNNLLTVIMSGVDALRRPDMSEERRSRYINAIAETADRAAKLTSQLLAFARRQPLRETVFDAADKVGRIVEMLASVVGSRIRIGTDLKLSPAPVKADVIQFETALVNMAVNARDAMGGEGTITLTVDACRQIPAASGQAALPGEFIMVSITDSGVGLAQDQIARIFEPFYTTKAIGKGTGLGLSQVYGFAKQSGGDVRVESTPGHGATFSLYLPRASDTDLAVEPEPEVETIEGEGRGRILVVEDNEDVGEHASQLLSDLGYQTVLAPDAHEALHLLEEADEPFDLVLTDVVMPGGMSGVELARTLARSYPDLPVILTSGYSDVLADEGAGDVELLRKPYSMDALGALVRRLIKPKVERVS</sequence>
<dbReference type="SMART" id="SM00086">
    <property type="entry name" value="PAC"/>
    <property type="match status" value="1"/>
</dbReference>
<feature type="modified residue" description="4-aspartylphosphate" evidence="6">
    <location>
        <position position="799"/>
    </location>
</feature>
<dbReference type="Pfam" id="PF02518">
    <property type="entry name" value="HATPase_c"/>
    <property type="match status" value="1"/>
</dbReference>
<keyword evidence="4" id="KW-0808">Transferase</keyword>
<dbReference type="InterPro" id="IPR004358">
    <property type="entry name" value="Sig_transdc_His_kin-like_C"/>
</dbReference>
<dbReference type="InterPro" id="IPR003661">
    <property type="entry name" value="HisK_dim/P_dom"/>
</dbReference>
<keyword evidence="11" id="KW-0547">Nucleotide-binding</keyword>
<dbReference type="GO" id="GO:0005524">
    <property type="term" value="F:ATP binding"/>
    <property type="evidence" value="ECO:0007669"/>
    <property type="project" value="UniProtKB-KW"/>
</dbReference>
<evidence type="ECO:0000256" key="5">
    <source>
        <dbReference type="ARBA" id="ARBA00022777"/>
    </source>
</evidence>
<evidence type="ECO:0000256" key="3">
    <source>
        <dbReference type="ARBA" id="ARBA00022553"/>
    </source>
</evidence>
<gene>
    <name evidence="11" type="ORF">NEE01_03900</name>
</gene>
<feature type="domain" description="PAC" evidence="10">
    <location>
        <begin position="408"/>
        <end position="460"/>
    </location>
</feature>
<dbReference type="PROSITE" id="PS50110">
    <property type="entry name" value="RESPONSE_REGULATORY"/>
    <property type="match status" value="1"/>
</dbReference>
<dbReference type="Gene3D" id="3.30.450.20">
    <property type="entry name" value="PAS domain"/>
    <property type="match status" value="1"/>
</dbReference>
<dbReference type="InterPro" id="IPR000014">
    <property type="entry name" value="PAS"/>
</dbReference>
<dbReference type="SMART" id="SM00448">
    <property type="entry name" value="REC"/>
    <property type="match status" value="1"/>
</dbReference>
<dbReference type="SUPFAM" id="SSF55781">
    <property type="entry name" value="GAF domain-like"/>
    <property type="match status" value="1"/>
</dbReference>
<dbReference type="InterPro" id="IPR005467">
    <property type="entry name" value="His_kinase_dom"/>
</dbReference>
<dbReference type="NCBIfam" id="TIGR00229">
    <property type="entry name" value="sensory_box"/>
    <property type="match status" value="1"/>
</dbReference>
<dbReference type="Pfam" id="PF08448">
    <property type="entry name" value="PAS_4"/>
    <property type="match status" value="1"/>
</dbReference>
<dbReference type="Pfam" id="PF00072">
    <property type="entry name" value="Response_reg"/>
    <property type="match status" value="1"/>
</dbReference>
<dbReference type="InterPro" id="IPR011006">
    <property type="entry name" value="CheY-like_superfamily"/>
</dbReference>
<comment type="catalytic activity">
    <reaction evidence="1">
        <text>ATP + protein L-histidine = ADP + protein N-phospho-L-histidine.</text>
        <dbReference type="EC" id="2.7.13.3"/>
    </reaction>
</comment>
<evidence type="ECO:0000256" key="7">
    <source>
        <dbReference type="SAM" id="Coils"/>
    </source>
</evidence>
<dbReference type="SUPFAM" id="SSF47384">
    <property type="entry name" value="Homodimeric domain of signal transducing histidine kinase"/>
    <property type="match status" value="1"/>
</dbReference>
<feature type="domain" description="Response regulatory" evidence="9">
    <location>
        <begin position="748"/>
        <end position="862"/>
    </location>
</feature>
<feature type="coiled-coil region" evidence="7">
    <location>
        <begin position="469"/>
        <end position="496"/>
    </location>
</feature>
<keyword evidence="11" id="KW-0067">ATP-binding</keyword>
<comment type="caution">
    <text evidence="11">The sequence shown here is derived from an EMBL/GenBank/DDBJ whole genome shotgun (WGS) entry which is preliminary data.</text>
</comment>
<dbReference type="Proteomes" id="UP001165565">
    <property type="component" value="Unassembled WGS sequence"/>
</dbReference>
<organism evidence="11 12">
    <name type="scientific">Sphingomonas lycopersici</name>
    <dbReference type="NCBI Taxonomy" id="2951807"/>
    <lineage>
        <taxon>Bacteria</taxon>
        <taxon>Pseudomonadati</taxon>
        <taxon>Pseudomonadota</taxon>
        <taxon>Alphaproteobacteria</taxon>
        <taxon>Sphingomonadales</taxon>
        <taxon>Sphingomonadaceae</taxon>
        <taxon>Sphingomonas</taxon>
    </lineage>
</organism>